<sequence length="434" mass="51359">MRTKEEIAQSIWEQAVQEAVCTGTLGRAVQEIFREFVPGRETGTDGTRIYYHADSLFSLYEEKGQRGVNRLLFHMLFHVLYLNLAEEKDKDSRLRHLAWDISAEYTIDCMELVSLTGRMSQEAEDICRSLWQGKDYLSQEELCRRIWELELSCETIQRWERLFHADSHKFWKKPGEKELQRILKSAGLVHAGVQGQGKAGIGRRGSLPGEKKEWYQVQEQRKRDFRRFLRRYFVEREELQTDKESFDYIPYLYGLKRYGNLPLIEHLEYTEARKTEELVIAIDTSSSCRRAQVQRFLEETWSILSGQENFFRKINIHVIQCDCYIQEDAVLTCEKEWKDYLKNIRIQGRGGTDFRPVFRYLDQLIKEGEFQNLKGLLYFTDGDGIYPLEEPSYKTTFLLTKEPPREANVPAWAELMYLPQKEQDAEEKEQMIQE</sequence>
<dbReference type="InterPro" id="IPR018698">
    <property type="entry name" value="VWA-like_dom"/>
</dbReference>
<name>A0A9D2PQX4_9FIRM</name>
<evidence type="ECO:0000259" key="1">
    <source>
        <dbReference type="Pfam" id="PF09967"/>
    </source>
</evidence>
<reference evidence="2" key="2">
    <citation type="submission" date="2021-04" db="EMBL/GenBank/DDBJ databases">
        <authorList>
            <person name="Gilroy R."/>
        </authorList>
    </citation>
    <scope>NUCLEOTIDE SEQUENCE</scope>
    <source>
        <strain evidence="2">ChiBcec2-3848</strain>
    </source>
</reference>
<gene>
    <name evidence="2" type="ORF">H9753_11230</name>
</gene>
<dbReference type="Proteomes" id="UP000823886">
    <property type="component" value="Unassembled WGS sequence"/>
</dbReference>
<dbReference type="EMBL" id="DWVZ01000150">
    <property type="protein sequence ID" value="HJC64172.1"/>
    <property type="molecule type" value="Genomic_DNA"/>
</dbReference>
<dbReference type="PANTHER" id="PTHR38730:SF1">
    <property type="entry name" value="SLL7028 PROTEIN"/>
    <property type="match status" value="1"/>
</dbReference>
<protein>
    <recommendedName>
        <fullName evidence="1">VWA-like domain-containing protein</fullName>
    </recommendedName>
</protein>
<evidence type="ECO:0000313" key="2">
    <source>
        <dbReference type="EMBL" id="HJC64172.1"/>
    </source>
</evidence>
<accession>A0A9D2PQX4</accession>
<dbReference type="Pfam" id="PF09967">
    <property type="entry name" value="DUF2201"/>
    <property type="match status" value="1"/>
</dbReference>
<feature type="domain" description="VWA-like" evidence="1">
    <location>
        <begin position="278"/>
        <end position="417"/>
    </location>
</feature>
<evidence type="ECO:0000313" key="3">
    <source>
        <dbReference type="Proteomes" id="UP000823886"/>
    </source>
</evidence>
<organism evidence="2 3">
    <name type="scientific">Candidatus Blautia merdavium</name>
    <dbReference type="NCBI Taxonomy" id="2838494"/>
    <lineage>
        <taxon>Bacteria</taxon>
        <taxon>Bacillati</taxon>
        <taxon>Bacillota</taxon>
        <taxon>Clostridia</taxon>
        <taxon>Lachnospirales</taxon>
        <taxon>Lachnospiraceae</taxon>
        <taxon>Blautia</taxon>
    </lineage>
</organism>
<dbReference type="AlphaFoldDB" id="A0A9D2PQX4"/>
<reference evidence="2" key="1">
    <citation type="journal article" date="2021" name="PeerJ">
        <title>Extensive microbial diversity within the chicken gut microbiome revealed by metagenomics and culture.</title>
        <authorList>
            <person name="Gilroy R."/>
            <person name="Ravi A."/>
            <person name="Getino M."/>
            <person name="Pursley I."/>
            <person name="Horton D.L."/>
            <person name="Alikhan N.F."/>
            <person name="Baker D."/>
            <person name="Gharbi K."/>
            <person name="Hall N."/>
            <person name="Watson M."/>
            <person name="Adriaenssens E.M."/>
            <person name="Foster-Nyarko E."/>
            <person name="Jarju S."/>
            <person name="Secka A."/>
            <person name="Antonio M."/>
            <person name="Oren A."/>
            <person name="Chaudhuri R.R."/>
            <person name="La Ragione R."/>
            <person name="Hildebrand F."/>
            <person name="Pallen M.J."/>
        </authorList>
    </citation>
    <scope>NUCLEOTIDE SEQUENCE</scope>
    <source>
        <strain evidence="2">ChiBcec2-3848</strain>
    </source>
</reference>
<dbReference type="PANTHER" id="PTHR38730">
    <property type="entry name" value="SLL7028 PROTEIN"/>
    <property type="match status" value="1"/>
</dbReference>
<proteinExistence type="predicted"/>
<comment type="caution">
    <text evidence="2">The sequence shown here is derived from an EMBL/GenBank/DDBJ whole genome shotgun (WGS) entry which is preliminary data.</text>
</comment>